<dbReference type="Gene3D" id="1.20.5.110">
    <property type="match status" value="1"/>
</dbReference>
<dbReference type="Proteomes" id="UP001338582">
    <property type="component" value="Chromosome 4"/>
</dbReference>
<dbReference type="KEGG" id="asau:88174793"/>
<dbReference type="GO" id="GO:0006896">
    <property type="term" value="P:Golgi to vacuole transport"/>
    <property type="evidence" value="ECO:0007669"/>
    <property type="project" value="TreeGrafter"/>
</dbReference>
<dbReference type="InterPro" id="IPR000727">
    <property type="entry name" value="T_SNARE_dom"/>
</dbReference>
<feature type="domain" description="T-SNARE coiled-coil homology" evidence="3">
    <location>
        <begin position="198"/>
        <end position="260"/>
    </location>
</feature>
<keyword evidence="2" id="KW-0472">Membrane</keyword>
<dbReference type="GO" id="GO:0006906">
    <property type="term" value="P:vesicle fusion"/>
    <property type="evidence" value="ECO:0007669"/>
    <property type="project" value="TreeGrafter"/>
</dbReference>
<dbReference type="SUPFAM" id="SSF47661">
    <property type="entry name" value="t-snare proteins"/>
    <property type="match status" value="1"/>
</dbReference>
<dbReference type="InterPro" id="IPR010989">
    <property type="entry name" value="SNARE"/>
</dbReference>
<dbReference type="RefSeq" id="XP_062878758.1">
    <property type="nucleotide sequence ID" value="XM_063022688.1"/>
</dbReference>
<accession>A0AAX4HDK7</accession>
<dbReference type="GO" id="GO:0005484">
    <property type="term" value="F:SNAP receptor activity"/>
    <property type="evidence" value="ECO:0007669"/>
    <property type="project" value="TreeGrafter"/>
</dbReference>
<evidence type="ECO:0000259" key="3">
    <source>
        <dbReference type="PROSITE" id="PS50192"/>
    </source>
</evidence>
<protein>
    <recommendedName>
        <fullName evidence="3">t-SNARE coiled-coil homology domain-containing protein</fullName>
    </recommendedName>
</protein>
<reference evidence="4 5" key="1">
    <citation type="submission" date="2023-10" db="EMBL/GenBank/DDBJ databases">
        <title>Draft Genome Sequence of Candida saopaulonensis from a very Premature Infant with Sepsis.</title>
        <authorList>
            <person name="Ning Y."/>
            <person name="Dai R."/>
            <person name="Xiao M."/>
            <person name="Xu Y."/>
            <person name="Yan Q."/>
            <person name="Zhang L."/>
        </authorList>
    </citation>
    <scope>NUCLEOTIDE SEQUENCE [LARGE SCALE GENOMIC DNA]</scope>
    <source>
        <strain evidence="4 5">19XY460</strain>
    </source>
</reference>
<organism evidence="4 5">
    <name type="scientific">Australozyma saopauloensis</name>
    <dbReference type="NCBI Taxonomy" id="291208"/>
    <lineage>
        <taxon>Eukaryota</taxon>
        <taxon>Fungi</taxon>
        <taxon>Dikarya</taxon>
        <taxon>Ascomycota</taxon>
        <taxon>Saccharomycotina</taxon>
        <taxon>Pichiomycetes</taxon>
        <taxon>Metschnikowiaceae</taxon>
        <taxon>Australozyma</taxon>
    </lineage>
</organism>
<comment type="similarity">
    <text evidence="1">Belongs to the syntaxin family.</text>
</comment>
<evidence type="ECO:0000313" key="5">
    <source>
        <dbReference type="Proteomes" id="UP001338582"/>
    </source>
</evidence>
<dbReference type="GO" id="GO:0012505">
    <property type="term" value="C:endomembrane system"/>
    <property type="evidence" value="ECO:0007669"/>
    <property type="project" value="TreeGrafter"/>
</dbReference>
<dbReference type="InterPro" id="IPR045242">
    <property type="entry name" value="Syntaxin"/>
</dbReference>
<name>A0AAX4HDK7_9ASCO</name>
<dbReference type="GO" id="GO:0048278">
    <property type="term" value="P:vesicle docking"/>
    <property type="evidence" value="ECO:0007669"/>
    <property type="project" value="TreeGrafter"/>
</dbReference>
<dbReference type="PROSITE" id="PS50192">
    <property type="entry name" value="T_SNARE"/>
    <property type="match status" value="1"/>
</dbReference>
<keyword evidence="5" id="KW-1185">Reference proteome</keyword>
<feature type="transmembrane region" description="Helical" evidence="2">
    <location>
        <begin position="272"/>
        <end position="291"/>
    </location>
</feature>
<dbReference type="GO" id="GO:0000149">
    <property type="term" value="F:SNARE binding"/>
    <property type="evidence" value="ECO:0007669"/>
    <property type="project" value="TreeGrafter"/>
</dbReference>
<dbReference type="GeneID" id="88174793"/>
<evidence type="ECO:0000313" key="4">
    <source>
        <dbReference type="EMBL" id="WPK26377.1"/>
    </source>
</evidence>
<dbReference type="EMBL" id="CP138897">
    <property type="protein sequence ID" value="WPK26377.1"/>
    <property type="molecule type" value="Genomic_DNA"/>
</dbReference>
<dbReference type="PANTHER" id="PTHR19957:SF38">
    <property type="entry name" value="LD27581P"/>
    <property type="match status" value="1"/>
</dbReference>
<dbReference type="Pfam" id="PF05739">
    <property type="entry name" value="SNARE"/>
    <property type="match status" value="1"/>
</dbReference>
<sequence length="292" mass="33033">MSFNEPFKDDLEHDAGLQDQYSDFPNFEKLSRKIEASLSTVNGLLSSEIRPSLQKHEKLDKTTPTYSENAQKIADSLRGTVTKCVDTFKQINAATSDLNEYLRQCESEHADPDALAYLRQKESILISSTKNALHLFQRQQRKVVTLEKSLIAALAAAIDEGVAPLAHSQAQGQQQQPGDAQIQITYEPINAEELEQQLLLIQEREREIHRIAQDTQEINDIYLNLQDIVQEQQFQIDTIEDNILSYHGDVQGAAGELRRAERYQRRSGGRMLCCLFILLGVFGSVILVMVVF</sequence>
<proteinExistence type="inferred from homology"/>
<dbReference type="SMART" id="SM00397">
    <property type="entry name" value="t_SNARE"/>
    <property type="match status" value="1"/>
</dbReference>
<keyword evidence="2" id="KW-0812">Transmembrane</keyword>
<dbReference type="GO" id="GO:0006886">
    <property type="term" value="P:intracellular protein transport"/>
    <property type="evidence" value="ECO:0007669"/>
    <property type="project" value="TreeGrafter"/>
</dbReference>
<keyword evidence="2" id="KW-1133">Transmembrane helix</keyword>
<evidence type="ECO:0000256" key="2">
    <source>
        <dbReference type="SAM" id="Phobius"/>
    </source>
</evidence>
<dbReference type="GO" id="GO:0031201">
    <property type="term" value="C:SNARE complex"/>
    <property type="evidence" value="ECO:0007669"/>
    <property type="project" value="TreeGrafter"/>
</dbReference>
<dbReference type="AlphaFoldDB" id="A0AAX4HDK7"/>
<evidence type="ECO:0000256" key="1">
    <source>
        <dbReference type="ARBA" id="ARBA00009063"/>
    </source>
</evidence>
<dbReference type="PANTHER" id="PTHR19957">
    <property type="entry name" value="SYNTAXIN"/>
    <property type="match status" value="1"/>
</dbReference>
<gene>
    <name evidence="4" type="ORF">PUMCH_003730</name>
</gene>
<dbReference type="CDD" id="cd15840">
    <property type="entry name" value="SNARE_Qa"/>
    <property type="match status" value="1"/>
</dbReference>